<dbReference type="InParanoid" id="F9X0G5"/>
<protein>
    <submittedName>
        <fullName evidence="2">Ca2+-modulated nonselective cation channel polycystin</fullName>
    </submittedName>
</protein>
<accession>F9X0G5</accession>
<dbReference type="HOGENOM" id="CLU_530192_0_0_1"/>
<evidence type="ECO:0000313" key="2">
    <source>
        <dbReference type="EMBL" id="EGP92094.1"/>
    </source>
</evidence>
<feature type="region of interest" description="Disordered" evidence="1">
    <location>
        <begin position="83"/>
        <end position="150"/>
    </location>
</feature>
<sequence>MLALRPVEVNGLISGIHGVVKTMDKSHGSEDRRLIFTDTARTSQQTTMTPSPTRPLTTNASDLDHATPRRLPTLSFKIGANDHATTDESHRTNEPSTLASRTALSSSKSSPVRIGDSAPTSKKLPKPVPERKSSLRQPQRQLRKKKSSSVLGLLALKEPSTVAFEKFAEQERKRAGRKGGKAAAVIMPGVSSQRLPEHVPKVNSKWDGLPPVIKKKDNDRLRDTRCSTTTMSSYGSSSYTAPTSNPQGKAGSSRKGTFLDPPSPTSGDFNNEAFLSTPSPPLFSHKPKLPDSPRHDSATTSPSADIAPLEDHRLHTAETSWFSDADDAETNSGVTFLNALTALHPSQPHVTYTNSPSARSVSSTSLSPTDSDPKMASTTSSVWNVLRSYAEKPKTASTTSSASGVLRSLPDRTEPRAVQRVHREDVRVPQGVQTERSGERIGSRNGQDVSAMRQADVLPWEMFEPPREGEGLVSAASSIVRGGRQFNIGAFGNESGTANGGGRLKRFGRTFGRK</sequence>
<dbReference type="RefSeq" id="XP_003857118.1">
    <property type="nucleotide sequence ID" value="XM_003857070.1"/>
</dbReference>
<proteinExistence type="predicted"/>
<feature type="compositionally biased region" description="Low complexity" evidence="1">
    <location>
        <begin position="96"/>
        <end position="110"/>
    </location>
</feature>
<evidence type="ECO:0000256" key="1">
    <source>
        <dbReference type="SAM" id="MobiDB-lite"/>
    </source>
</evidence>
<feature type="region of interest" description="Disordered" evidence="1">
    <location>
        <begin position="38"/>
        <end position="70"/>
    </location>
</feature>
<reference evidence="2 3" key="1">
    <citation type="journal article" date="2011" name="PLoS Genet.">
        <title>Finished genome of the fungal wheat pathogen Mycosphaerella graminicola reveals dispensome structure, chromosome plasticity, and stealth pathogenesis.</title>
        <authorList>
            <person name="Goodwin S.B."/>
            <person name="Ben M'barek S."/>
            <person name="Dhillon B."/>
            <person name="Wittenberg A.H.J."/>
            <person name="Crane C.F."/>
            <person name="Hane J.K."/>
            <person name="Foster A.J."/>
            <person name="Van der Lee T.A.J."/>
            <person name="Grimwood J."/>
            <person name="Aerts A."/>
            <person name="Antoniw J."/>
            <person name="Bailey A."/>
            <person name="Bluhm B."/>
            <person name="Bowler J."/>
            <person name="Bristow J."/>
            <person name="van der Burgt A."/>
            <person name="Canto-Canche B."/>
            <person name="Churchill A.C.L."/>
            <person name="Conde-Ferraez L."/>
            <person name="Cools H.J."/>
            <person name="Coutinho P.M."/>
            <person name="Csukai M."/>
            <person name="Dehal P."/>
            <person name="De Wit P."/>
            <person name="Donzelli B."/>
            <person name="van de Geest H.C."/>
            <person name="van Ham R.C.H.J."/>
            <person name="Hammond-Kosack K.E."/>
            <person name="Henrissat B."/>
            <person name="Kilian A."/>
            <person name="Kobayashi A.K."/>
            <person name="Koopmann E."/>
            <person name="Kourmpetis Y."/>
            <person name="Kuzniar A."/>
            <person name="Lindquist E."/>
            <person name="Lombard V."/>
            <person name="Maliepaard C."/>
            <person name="Martins N."/>
            <person name="Mehrabi R."/>
            <person name="Nap J.P.H."/>
            <person name="Ponomarenko A."/>
            <person name="Rudd J.J."/>
            <person name="Salamov A."/>
            <person name="Schmutz J."/>
            <person name="Schouten H.J."/>
            <person name="Shapiro H."/>
            <person name="Stergiopoulos I."/>
            <person name="Torriani S.F.F."/>
            <person name="Tu H."/>
            <person name="de Vries R.P."/>
            <person name="Waalwijk C."/>
            <person name="Ware S.B."/>
            <person name="Wiebenga A."/>
            <person name="Zwiers L.-H."/>
            <person name="Oliver R.P."/>
            <person name="Grigoriev I.V."/>
            <person name="Kema G.H.J."/>
        </authorList>
    </citation>
    <scope>NUCLEOTIDE SEQUENCE [LARGE SCALE GENOMIC DNA]</scope>
    <source>
        <strain evidence="3">CBS 115943 / IPO323</strain>
    </source>
</reference>
<feature type="region of interest" description="Disordered" evidence="1">
    <location>
        <begin position="195"/>
        <end position="309"/>
    </location>
</feature>
<feature type="compositionally biased region" description="Basic and acidic residues" evidence="1">
    <location>
        <begin position="84"/>
        <end position="93"/>
    </location>
</feature>
<feature type="compositionally biased region" description="Basic and acidic residues" evidence="1">
    <location>
        <begin position="214"/>
        <end position="225"/>
    </location>
</feature>
<dbReference type="EMBL" id="CM001196">
    <property type="protein sequence ID" value="EGP92094.1"/>
    <property type="molecule type" value="Genomic_DNA"/>
</dbReference>
<feature type="region of interest" description="Disordered" evidence="1">
    <location>
        <begin position="348"/>
        <end position="377"/>
    </location>
</feature>
<dbReference type="AlphaFoldDB" id="F9X0G5"/>
<keyword evidence="3" id="KW-1185">Reference proteome</keyword>
<gene>
    <name evidence="2" type="ORF">MYCGRDRAFT_89839</name>
</gene>
<feature type="region of interest" description="Disordered" evidence="1">
    <location>
        <begin position="428"/>
        <end position="449"/>
    </location>
</feature>
<name>F9X0G5_ZYMTI</name>
<feature type="compositionally biased region" description="Low complexity" evidence="1">
    <location>
        <begin position="227"/>
        <end position="244"/>
    </location>
</feature>
<dbReference type="KEGG" id="ztr:MYCGRDRAFT_89839"/>
<dbReference type="GeneID" id="13398981"/>
<organism evidence="2 3">
    <name type="scientific">Zymoseptoria tritici (strain CBS 115943 / IPO323)</name>
    <name type="common">Speckled leaf blotch fungus</name>
    <name type="synonym">Septoria tritici</name>
    <dbReference type="NCBI Taxonomy" id="336722"/>
    <lineage>
        <taxon>Eukaryota</taxon>
        <taxon>Fungi</taxon>
        <taxon>Dikarya</taxon>
        <taxon>Ascomycota</taxon>
        <taxon>Pezizomycotina</taxon>
        <taxon>Dothideomycetes</taxon>
        <taxon>Dothideomycetidae</taxon>
        <taxon>Mycosphaerellales</taxon>
        <taxon>Mycosphaerellaceae</taxon>
        <taxon>Zymoseptoria</taxon>
    </lineage>
</organism>
<feature type="region of interest" description="Disordered" evidence="1">
    <location>
        <begin position="492"/>
        <end position="514"/>
    </location>
</feature>
<feature type="compositionally biased region" description="Low complexity" evidence="1">
    <location>
        <begin position="353"/>
        <end position="370"/>
    </location>
</feature>
<dbReference type="OrthoDB" id="4117770at2759"/>
<feature type="compositionally biased region" description="Basic residues" evidence="1">
    <location>
        <begin position="503"/>
        <end position="514"/>
    </location>
</feature>
<dbReference type="Proteomes" id="UP000008062">
    <property type="component" value="Chromosome 1"/>
</dbReference>
<evidence type="ECO:0000313" key="3">
    <source>
        <dbReference type="Proteomes" id="UP000008062"/>
    </source>
</evidence>
<feature type="compositionally biased region" description="Low complexity" evidence="1">
    <location>
        <begin position="41"/>
        <end position="51"/>
    </location>
</feature>
<feature type="compositionally biased region" description="Polar residues" evidence="1">
    <location>
        <begin position="265"/>
        <end position="277"/>
    </location>
</feature>
<dbReference type="eggNOG" id="ENOG502SUCZ">
    <property type="taxonomic scope" value="Eukaryota"/>
</dbReference>
<dbReference type="VEuPathDB" id="FungiDB:ZTRI_1.1518"/>
<feature type="compositionally biased region" description="Basic and acidic residues" evidence="1">
    <location>
        <begin position="288"/>
        <end position="297"/>
    </location>
</feature>